<evidence type="ECO:0000313" key="2">
    <source>
        <dbReference type="Proteomes" id="UP000001075"/>
    </source>
</evidence>
<dbReference type="Proteomes" id="UP000001075">
    <property type="component" value="Unassembled WGS sequence"/>
</dbReference>
<dbReference type="AlphaFoldDB" id="G3HBP0"/>
<name>G3HBP0_CRIGR</name>
<proteinExistence type="predicted"/>
<protein>
    <submittedName>
        <fullName evidence="1">Uncharacterized protein</fullName>
    </submittedName>
</protein>
<accession>G3HBP0</accession>
<dbReference type="InParanoid" id="G3HBP0"/>
<organism evidence="1 2">
    <name type="scientific">Cricetulus griseus</name>
    <name type="common">Chinese hamster</name>
    <name type="synonym">Cricetulus barabensis griseus</name>
    <dbReference type="NCBI Taxonomy" id="10029"/>
    <lineage>
        <taxon>Eukaryota</taxon>
        <taxon>Metazoa</taxon>
        <taxon>Chordata</taxon>
        <taxon>Craniata</taxon>
        <taxon>Vertebrata</taxon>
        <taxon>Euteleostomi</taxon>
        <taxon>Mammalia</taxon>
        <taxon>Eutheria</taxon>
        <taxon>Euarchontoglires</taxon>
        <taxon>Glires</taxon>
        <taxon>Rodentia</taxon>
        <taxon>Myomorpha</taxon>
        <taxon>Muroidea</taxon>
        <taxon>Cricetidae</taxon>
        <taxon>Cricetinae</taxon>
        <taxon>Cricetulus</taxon>
    </lineage>
</organism>
<sequence>MNEPETSRAAATLGLRGARGCFLPSPEARGSRYGVVAGTWLRGLRPETRAPPPENKEGPV</sequence>
<evidence type="ECO:0000313" key="1">
    <source>
        <dbReference type="EMBL" id="EGW04429.1"/>
    </source>
</evidence>
<dbReference type="EMBL" id="JH000273">
    <property type="protein sequence ID" value="EGW04429.1"/>
    <property type="molecule type" value="Genomic_DNA"/>
</dbReference>
<gene>
    <name evidence="1" type="ORF">I79_007944</name>
</gene>
<reference evidence="2" key="1">
    <citation type="journal article" date="2011" name="Nat. Biotechnol.">
        <title>The genomic sequence of the Chinese hamster ovary (CHO)-K1 cell line.</title>
        <authorList>
            <person name="Xu X."/>
            <person name="Nagarajan H."/>
            <person name="Lewis N.E."/>
            <person name="Pan S."/>
            <person name="Cai Z."/>
            <person name="Liu X."/>
            <person name="Chen W."/>
            <person name="Xie M."/>
            <person name="Wang W."/>
            <person name="Hammond S."/>
            <person name="Andersen M.R."/>
            <person name="Neff N."/>
            <person name="Passarelli B."/>
            <person name="Koh W."/>
            <person name="Fan H.C."/>
            <person name="Wang J."/>
            <person name="Gui Y."/>
            <person name="Lee K.H."/>
            <person name="Betenbaugh M.J."/>
            <person name="Quake S.R."/>
            <person name="Famili I."/>
            <person name="Palsson B.O."/>
            <person name="Wang J."/>
        </authorList>
    </citation>
    <scope>NUCLEOTIDE SEQUENCE [LARGE SCALE GENOMIC DNA]</scope>
    <source>
        <strain evidence="2">CHO K1 cell line</strain>
    </source>
</reference>